<keyword evidence="3" id="KW-1185">Reference proteome</keyword>
<evidence type="ECO:0000256" key="1">
    <source>
        <dbReference type="SAM" id="MobiDB-lite"/>
    </source>
</evidence>
<protein>
    <submittedName>
        <fullName evidence="2">Uncharacterized protein</fullName>
    </submittedName>
</protein>
<evidence type="ECO:0000313" key="2">
    <source>
        <dbReference type="EMBL" id="OBS21766.1"/>
    </source>
</evidence>
<name>A0A1B8AN63_FUSPO</name>
<dbReference type="AlphaFoldDB" id="A0A1B8AN63"/>
<dbReference type="OMA" id="NDINDWF"/>
<accession>A0A1B8AN63</accession>
<comment type="caution">
    <text evidence="2">The sequence shown here is derived from an EMBL/GenBank/DDBJ whole genome shotgun (WGS) entry which is preliminary data.</text>
</comment>
<dbReference type="Proteomes" id="UP000091967">
    <property type="component" value="Unassembled WGS sequence"/>
</dbReference>
<proteinExistence type="predicted"/>
<organism evidence="2 3">
    <name type="scientific">Fusarium poae</name>
    <dbReference type="NCBI Taxonomy" id="36050"/>
    <lineage>
        <taxon>Eukaryota</taxon>
        <taxon>Fungi</taxon>
        <taxon>Dikarya</taxon>
        <taxon>Ascomycota</taxon>
        <taxon>Pezizomycotina</taxon>
        <taxon>Sordariomycetes</taxon>
        <taxon>Hypocreomycetidae</taxon>
        <taxon>Hypocreales</taxon>
        <taxon>Nectriaceae</taxon>
        <taxon>Fusarium</taxon>
    </lineage>
</organism>
<feature type="compositionally biased region" description="Basic and acidic residues" evidence="1">
    <location>
        <begin position="9"/>
        <end position="27"/>
    </location>
</feature>
<dbReference type="EMBL" id="LYXU01000003">
    <property type="protein sequence ID" value="OBS21766.1"/>
    <property type="molecule type" value="Genomic_DNA"/>
</dbReference>
<evidence type="ECO:0000313" key="3">
    <source>
        <dbReference type="Proteomes" id="UP000091967"/>
    </source>
</evidence>
<dbReference type="OrthoDB" id="5087187at2759"/>
<sequence length="187" mass="20870">MGSFTSKPQKADHISGKRKRSVDDHPDCPPAKKTRPAHIPDEQHIMSFTQNAALQAECISRYPRVTKTDPKDKTRVVESRCNDPGAGISEQLQKLRADAKLTCNKIHEAIKWFDKNVDVDNEGQFVDADHGFWLEIALSSVKADLFLMANQTKDIIEKNCSNIAELVASGELNRSTVADRISVQRQG</sequence>
<reference evidence="2 3" key="1">
    <citation type="submission" date="2016-06" db="EMBL/GenBank/DDBJ databases">
        <title>Living apart together: crosstalk between the core and supernumerary genomes in a fungal plant pathogen.</title>
        <authorList>
            <person name="Vanheule A."/>
            <person name="Audenaert K."/>
            <person name="Warris S."/>
            <person name="Van De Geest H."/>
            <person name="Schijlen E."/>
            <person name="Hofte M."/>
            <person name="De Saeger S."/>
            <person name="Haesaert G."/>
            <person name="Waalwijk C."/>
            <person name="Van Der Lee T."/>
        </authorList>
    </citation>
    <scope>NUCLEOTIDE SEQUENCE [LARGE SCALE GENOMIC DNA]</scope>
    <source>
        <strain evidence="2 3">2516</strain>
    </source>
</reference>
<gene>
    <name evidence="2" type="ORF">FPOA_08103</name>
</gene>
<feature type="region of interest" description="Disordered" evidence="1">
    <location>
        <begin position="1"/>
        <end position="41"/>
    </location>
</feature>